<dbReference type="Gene3D" id="3.30.420.10">
    <property type="entry name" value="Ribonuclease H-like superfamily/Ribonuclease H"/>
    <property type="match status" value="1"/>
</dbReference>
<reference evidence="1" key="1">
    <citation type="submission" date="2025-08" db="UniProtKB">
        <authorList>
            <consortium name="Ensembl"/>
        </authorList>
    </citation>
    <scope>IDENTIFICATION</scope>
</reference>
<dbReference type="Ensembl" id="ENSXCOT00000023236.1">
    <property type="protein sequence ID" value="ENSXCOP00000022959.1"/>
    <property type="gene ID" value="ENSXCOG00000017159.1"/>
</dbReference>
<dbReference type="GO" id="GO:0003676">
    <property type="term" value="F:nucleic acid binding"/>
    <property type="evidence" value="ECO:0007669"/>
    <property type="project" value="InterPro"/>
</dbReference>
<dbReference type="STRING" id="32473.ENSXCOP00000022959"/>
<protein>
    <recommendedName>
        <fullName evidence="3">Tc1-like transposase DDE domain-containing protein</fullName>
    </recommendedName>
</protein>
<dbReference type="GeneTree" id="ENSGT00940000176882"/>
<evidence type="ECO:0000313" key="1">
    <source>
        <dbReference type="Ensembl" id="ENSXCOP00000022959.1"/>
    </source>
</evidence>
<name>A0A3B5MU01_9TELE</name>
<proteinExistence type="predicted"/>
<reference evidence="1" key="2">
    <citation type="submission" date="2025-09" db="UniProtKB">
        <authorList>
            <consortium name="Ensembl"/>
        </authorList>
    </citation>
    <scope>IDENTIFICATION</scope>
</reference>
<accession>A0A3B5MU01</accession>
<keyword evidence="2" id="KW-1185">Reference proteome</keyword>
<evidence type="ECO:0008006" key="3">
    <source>
        <dbReference type="Google" id="ProtNLM"/>
    </source>
</evidence>
<sequence>MSHLPDYIRIICILTYWDKQIKWPALSPDLNHLENLWDKLGHLERAAVQKEWDARPQQAISRLVNNMRRLALTFSVVPYQPLLWDFVSIVFNFDDIFTKLNI</sequence>
<dbReference type="InterPro" id="IPR036397">
    <property type="entry name" value="RNaseH_sf"/>
</dbReference>
<dbReference type="AlphaFoldDB" id="A0A3B5MU01"/>
<dbReference type="Proteomes" id="UP000261380">
    <property type="component" value="Unplaced"/>
</dbReference>
<organism evidence="1 2">
    <name type="scientific">Xiphophorus couchianus</name>
    <name type="common">Monterrey platyfish</name>
    <dbReference type="NCBI Taxonomy" id="32473"/>
    <lineage>
        <taxon>Eukaryota</taxon>
        <taxon>Metazoa</taxon>
        <taxon>Chordata</taxon>
        <taxon>Craniata</taxon>
        <taxon>Vertebrata</taxon>
        <taxon>Euteleostomi</taxon>
        <taxon>Actinopterygii</taxon>
        <taxon>Neopterygii</taxon>
        <taxon>Teleostei</taxon>
        <taxon>Neoteleostei</taxon>
        <taxon>Acanthomorphata</taxon>
        <taxon>Ovalentaria</taxon>
        <taxon>Atherinomorphae</taxon>
        <taxon>Cyprinodontiformes</taxon>
        <taxon>Poeciliidae</taxon>
        <taxon>Poeciliinae</taxon>
        <taxon>Xiphophorus</taxon>
    </lineage>
</organism>
<evidence type="ECO:0000313" key="2">
    <source>
        <dbReference type="Proteomes" id="UP000261380"/>
    </source>
</evidence>